<comment type="caution">
    <text evidence="2">The sequence shown here is derived from an EMBL/GenBank/DDBJ whole genome shotgun (WGS) entry which is preliminary data.</text>
</comment>
<feature type="compositionally biased region" description="Acidic residues" evidence="1">
    <location>
        <begin position="69"/>
        <end position="79"/>
    </location>
</feature>
<feature type="region of interest" description="Disordered" evidence="1">
    <location>
        <begin position="194"/>
        <end position="242"/>
    </location>
</feature>
<feature type="compositionally biased region" description="Basic and acidic residues" evidence="1">
    <location>
        <begin position="154"/>
        <end position="165"/>
    </location>
</feature>
<feature type="compositionally biased region" description="Polar residues" evidence="1">
    <location>
        <begin position="144"/>
        <end position="153"/>
    </location>
</feature>
<feature type="compositionally biased region" description="Basic and acidic residues" evidence="1">
    <location>
        <begin position="46"/>
        <end position="59"/>
    </location>
</feature>
<reference evidence="2 3" key="1">
    <citation type="submission" date="2021-06" db="EMBL/GenBank/DDBJ databases">
        <authorList>
            <person name="Palmer J.M."/>
        </authorList>
    </citation>
    <scope>NUCLEOTIDE SEQUENCE [LARGE SCALE GENOMIC DNA]</scope>
    <source>
        <strain evidence="3">if_2019</strain>
        <tissue evidence="2">Muscle</tissue>
    </source>
</reference>
<organism evidence="2 3">
    <name type="scientific">Ilyodon furcidens</name>
    <name type="common">goldbreast splitfin</name>
    <dbReference type="NCBI Taxonomy" id="33524"/>
    <lineage>
        <taxon>Eukaryota</taxon>
        <taxon>Metazoa</taxon>
        <taxon>Chordata</taxon>
        <taxon>Craniata</taxon>
        <taxon>Vertebrata</taxon>
        <taxon>Euteleostomi</taxon>
        <taxon>Actinopterygii</taxon>
        <taxon>Neopterygii</taxon>
        <taxon>Teleostei</taxon>
        <taxon>Neoteleostei</taxon>
        <taxon>Acanthomorphata</taxon>
        <taxon>Ovalentaria</taxon>
        <taxon>Atherinomorphae</taxon>
        <taxon>Cyprinodontiformes</taxon>
        <taxon>Goodeidae</taxon>
        <taxon>Ilyodon</taxon>
    </lineage>
</organism>
<evidence type="ECO:0000313" key="2">
    <source>
        <dbReference type="EMBL" id="MEQ2226691.1"/>
    </source>
</evidence>
<name>A0ABV0T2T2_9TELE</name>
<dbReference type="EMBL" id="JAHRIQ010015931">
    <property type="protein sequence ID" value="MEQ2226691.1"/>
    <property type="molecule type" value="Genomic_DNA"/>
</dbReference>
<feature type="compositionally biased region" description="Basic and acidic residues" evidence="1">
    <location>
        <begin position="80"/>
        <end position="99"/>
    </location>
</feature>
<proteinExistence type="predicted"/>
<accession>A0ABV0T2T2</accession>
<feature type="compositionally biased region" description="Basic residues" evidence="1">
    <location>
        <begin position="166"/>
        <end position="177"/>
    </location>
</feature>
<feature type="compositionally biased region" description="Polar residues" evidence="1">
    <location>
        <begin position="199"/>
        <end position="213"/>
    </location>
</feature>
<gene>
    <name evidence="2" type="ORF">ILYODFUR_029944</name>
</gene>
<feature type="compositionally biased region" description="Basic and acidic residues" evidence="1">
    <location>
        <begin position="128"/>
        <end position="137"/>
    </location>
</feature>
<sequence>MLFLFVPSGPEEGALSPSSLQEESITMATASFSRQWREGGGAGGGGERRRRERKVETKQRKGGAGPPDLDLDLVEEEVQAEQKRMRMKKEEVEAVRRQQEDEEEERNRRRRKKEEEEKKEGSQMISQKKLDKQERRSRSLPRNGASSWGSSLSEEARGTEMERGRCHTVSRHAKHHGSSAAAPAFSFLMPLNDDKPLSDSESAASFSEISHSAASIAGVTREKSDWRRAQLSQKQENSPGLWLKPSTQRLTQVLTGSRLSGREFVDGLSL</sequence>
<evidence type="ECO:0000256" key="1">
    <source>
        <dbReference type="SAM" id="MobiDB-lite"/>
    </source>
</evidence>
<protein>
    <submittedName>
        <fullName evidence="2">Uncharacterized protein</fullName>
    </submittedName>
</protein>
<feature type="compositionally biased region" description="Polar residues" evidence="1">
    <location>
        <begin position="16"/>
        <end position="34"/>
    </location>
</feature>
<evidence type="ECO:0000313" key="3">
    <source>
        <dbReference type="Proteomes" id="UP001482620"/>
    </source>
</evidence>
<keyword evidence="3" id="KW-1185">Reference proteome</keyword>
<feature type="region of interest" description="Disordered" evidence="1">
    <location>
        <begin position="1"/>
        <end position="181"/>
    </location>
</feature>
<dbReference type="Proteomes" id="UP001482620">
    <property type="component" value="Unassembled WGS sequence"/>
</dbReference>